<dbReference type="PATRIC" id="fig|48936.3.peg.1719"/>
<gene>
    <name evidence="1" type="ORF">NJ75_01714</name>
</gene>
<name>A0A0B8ZKX2_9SPHN</name>
<evidence type="ECO:0000313" key="2">
    <source>
        <dbReference type="Proteomes" id="UP000031338"/>
    </source>
</evidence>
<dbReference type="Proteomes" id="UP000031338">
    <property type="component" value="Unassembled WGS sequence"/>
</dbReference>
<sequence>MAQAQAAPQLTAQSREDLRCSAAFAIVALEQSGGDALEGWPPLAVRGKTFFADSGERAMKEGALTREQVRDLIAEQVQALQTAPDPDKALSALAGPCLARLDATVPPLIAPTLKQCAAILGLAYNEVHAREGMSTSAQDLKTLESVLSSREREAIIAAGGSGDDADRTLAQAREAMAAEAADGKGGVDKYDIARCYEFAKPQEKSHY</sequence>
<keyword evidence="2" id="KW-1185">Reference proteome</keyword>
<reference evidence="1 2" key="1">
    <citation type="submission" date="2014-10" db="EMBL/GenBank/DDBJ databases">
        <title>Draft genome sequence of Novosphingobium subterraneum DSM 12447.</title>
        <authorList>
            <person name="Gan H.M."/>
            <person name="Gan H.Y."/>
            <person name="Savka M.A."/>
        </authorList>
    </citation>
    <scope>NUCLEOTIDE SEQUENCE [LARGE SCALE GENOMIC DNA]</scope>
    <source>
        <strain evidence="1 2">DSM 12447</strain>
    </source>
</reference>
<dbReference type="EMBL" id="JRVC01000007">
    <property type="protein sequence ID" value="KHS46878.1"/>
    <property type="molecule type" value="Genomic_DNA"/>
</dbReference>
<comment type="caution">
    <text evidence="1">The sequence shown here is derived from an EMBL/GenBank/DDBJ whole genome shotgun (WGS) entry which is preliminary data.</text>
</comment>
<dbReference type="AlphaFoldDB" id="A0A0B8ZKX2"/>
<evidence type="ECO:0000313" key="1">
    <source>
        <dbReference type="EMBL" id="KHS46878.1"/>
    </source>
</evidence>
<accession>A0A0B8ZKX2</accession>
<dbReference type="STRING" id="48936.NJ75_01714"/>
<organism evidence="1 2">
    <name type="scientific">Novosphingobium subterraneum</name>
    <dbReference type="NCBI Taxonomy" id="48936"/>
    <lineage>
        <taxon>Bacteria</taxon>
        <taxon>Pseudomonadati</taxon>
        <taxon>Pseudomonadota</taxon>
        <taxon>Alphaproteobacteria</taxon>
        <taxon>Sphingomonadales</taxon>
        <taxon>Sphingomonadaceae</taxon>
        <taxon>Novosphingobium</taxon>
    </lineage>
</organism>
<protein>
    <submittedName>
        <fullName evidence="1">Uncharacterized protein</fullName>
    </submittedName>
</protein>
<proteinExistence type="predicted"/>